<name>A0A382CLK6_9ZZZZ</name>
<protein>
    <submittedName>
        <fullName evidence="1">Uncharacterized protein</fullName>
    </submittedName>
</protein>
<evidence type="ECO:0000313" key="1">
    <source>
        <dbReference type="EMBL" id="SVB27006.1"/>
    </source>
</evidence>
<proteinExistence type="predicted"/>
<sequence>MEEVARLHDDLECCLNEVKRELNYILSELNVRDYHHDETLRYLGHEPDSKLNEGEIELTNHNITWIRNCCYDAISETEETLLPYFKTKK</sequence>
<accession>A0A382CLK6</accession>
<organism evidence="1">
    <name type="scientific">marine metagenome</name>
    <dbReference type="NCBI Taxonomy" id="408172"/>
    <lineage>
        <taxon>unclassified sequences</taxon>
        <taxon>metagenomes</taxon>
        <taxon>ecological metagenomes</taxon>
    </lineage>
</organism>
<dbReference type="AlphaFoldDB" id="A0A382CLK6"/>
<dbReference type="EMBL" id="UINC01035113">
    <property type="protein sequence ID" value="SVB27006.1"/>
    <property type="molecule type" value="Genomic_DNA"/>
</dbReference>
<gene>
    <name evidence="1" type="ORF">METZ01_LOCUS179860</name>
</gene>
<reference evidence="1" key="1">
    <citation type="submission" date="2018-05" db="EMBL/GenBank/DDBJ databases">
        <authorList>
            <person name="Lanie J.A."/>
            <person name="Ng W.-L."/>
            <person name="Kazmierczak K.M."/>
            <person name="Andrzejewski T.M."/>
            <person name="Davidsen T.M."/>
            <person name="Wayne K.J."/>
            <person name="Tettelin H."/>
            <person name="Glass J.I."/>
            <person name="Rusch D."/>
            <person name="Podicherti R."/>
            <person name="Tsui H.-C.T."/>
            <person name="Winkler M.E."/>
        </authorList>
    </citation>
    <scope>NUCLEOTIDE SEQUENCE</scope>
</reference>